<dbReference type="AlphaFoldDB" id="A0A3Q7FN47"/>
<protein>
    <submittedName>
        <fullName evidence="1">Uncharacterized protein</fullName>
    </submittedName>
</protein>
<evidence type="ECO:0000313" key="1">
    <source>
        <dbReference type="EnsemblPlants" id="Solyc02g069920.3.1"/>
    </source>
</evidence>
<sequence>MIWIEETVLDTSIFFLVTILSMQSLEEARAALQVAKPTILVHDATGNFWKSESYADSVASLRWQVLMDTPCELHSTNIGLTTEQLKRSCERRLTADYLWAPKEAAIICFTSGIY</sequence>
<dbReference type="Gramene" id="Solyc02g069920.3.1">
    <property type="protein sequence ID" value="Solyc02g069920.3.1"/>
    <property type="gene ID" value="Solyc02g069920.3"/>
</dbReference>
<reference evidence="1" key="1">
    <citation type="journal article" date="2012" name="Nature">
        <title>The tomato genome sequence provides insights into fleshy fruit evolution.</title>
        <authorList>
            <consortium name="Tomato Genome Consortium"/>
        </authorList>
    </citation>
    <scope>NUCLEOTIDE SEQUENCE [LARGE SCALE GENOMIC DNA]</scope>
    <source>
        <strain evidence="1">cv. Heinz 1706</strain>
    </source>
</reference>
<dbReference type="InParanoid" id="A0A3Q7FN47"/>
<organism evidence="1">
    <name type="scientific">Solanum lycopersicum</name>
    <name type="common">Tomato</name>
    <name type="synonym">Lycopersicon esculentum</name>
    <dbReference type="NCBI Taxonomy" id="4081"/>
    <lineage>
        <taxon>Eukaryota</taxon>
        <taxon>Viridiplantae</taxon>
        <taxon>Streptophyta</taxon>
        <taxon>Embryophyta</taxon>
        <taxon>Tracheophyta</taxon>
        <taxon>Spermatophyta</taxon>
        <taxon>Magnoliopsida</taxon>
        <taxon>eudicotyledons</taxon>
        <taxon>Gunneridae</taxon>
        <taxon>Pentapetalae</taxon>
        <taxon>asterids</taxon>
        <taxon>lamiids</taxon>
        <taxon>Solanales</taxon>
        <taxon>Solanaceae</taxon>
        <taxon>Solanoideae</taxon>
        <taxon>Solaneae</taxon>
        <taxon>Solanum</taxon>
        <taxon>Solanum subgen. Lycopersicon</taxon>
    </lineage>
</organism>
<name>A0A3Q7FN47_SOLLC</name>
<accession>A0A3Q7FN47</accession>
<dbReference type="STRING" id="4081.A0A3Q7FN47"/>
<keyword evidence="2" id="KW-1185">Reference proteome</keyword>
<dbReference type="Proteomes" id="UP000004994">
    <property type="component" value="Chromosome 2"/>
</dbReference>
<evidence type="ECO:0000313" key="2">
    <source>
        <dbReference type="Proteomes" id="UP000004994"/>
    </source>
</evidence>
<dbReference type="EnsemblPlants" id="Solyc02g069920.3.1">
    <property type="protein sequence ID" value="Solyc02g069920.3.1"/>
    <property type="gene ID" value="Solyc02g069920.3"/>
</dbReference>
<proteinExistence type="predicted"/>
<reference evidence="1" key="2">
    <citation type="submission" date="2019-01" db="UniProtKB">
        <authorList>
            <consortium name="EnsemblPlants"/>
        </authorList>
    </citation>
    <scope>IDENTIFICATION</scope>
    <source>
        <strain evidence="1">cv. Heinz 1706</strain>
    </source>
</reference>